<feature type="transmembrane region" description="Helical" evidence="5">
    <location>
        <begin position="103"/>
        <end position="121"/>
    </location>
</feature>
<name>A0ABN1JLD8_9BURK</name>
<dbReference type="Proteomes" id="UP001500279">
    <property type="component" value="Unassembled WGS sequence"/>
</dbReference>
<sequence>MTARLARSAWPLLALLLALAAWLLQSQPTERWDWQPALVWQQPWRWWSAAAVHWSARHLQMNLAGAALLAWLGWRAAAGWRASAAWALAWPLTQLGLLAQPALAHYGGLSGVLHAGMAVLAMQLLRRPGRERWLGGLIAAGLLLKIATEQPWAGPLRQVPGWDFALAPAAHLSGALAGLLCGLLLTRRDTARPA</sequence>
<accession>A0ABN1JLD8</accession>
<protein>
    <recommendedName>
        <fullName evidence="6">Peptidase S54 rhomboid domain-containing protein</fullName>
    </recommendedName>
</protein>
<keyword evidence="2 5" id="KW-0812">Transmembrane</keyword>
<feature type="transmembrane region" description="Helical" evidence="5">
    <location>
        <begin position="133"/>
        <end position="153"/>
    </location>
</feature>
<comment type="subcellular location">
    <subcellularLocation>
        <location evidence="1">Membrane</location>
        <topology evidence="1">Multi-pass membrane protein</topology>
    </subcellularLocation>
</comment>
<evidence type="ECO:0000313" key="7">
    <source>
        <dbReference type="EMBL" id="GAA0742284.1"/>
    </source>
</evidence>
<keyword evidence="4 5" id="KW-0472">Membrane</keyword>
<comment type="caution">
    <text evidence="7">The sequence shown here is derived from an EMBL/GenBank/DDBJ whole genome shotgun (WGS) entry which is preliminary data.</text>
</comment>
<dbReference type="Gene3D" id="1.20.1540.10">
    <property type="entry name" value="Rhomboid-like"/>
    <property type="match status" value="1"/>
</dbReference>
<gene>
    <name evidence="7" type="ORF">GCM10009107_05670</name>
</gene>
<keyword evidence="8" id="KW-1185">Reference proteome</keyword>
<keyword evidence="3 5" id="KW-1133">Transmembrane helix</keyword>
<evidence type="ECO:0000256" key="2">
    <source>
        <dbReference type="ARBA" id="ARBA00022692"/>
    </source>
</evidence>
<proteinExistence type="predicted"/>
<evidence type="ECO:0000256" key="1">
    <source>
        <dbReference type="ARBA" id="ARBA00004141"/>
    </source>
</evidence>
<feature type="transmembrane region" description="Helical" evidence="5">
    <location>
        <begin position="165"/>
        <end position="185"/>
    </location>
</feature>
<dbReference type="InterPro" id="IPR035952">
    <property type="entry name" value="Rhomboid-like_sf"/>
</dbReference>
<evidence type="ECO:0000256" key="5">
    <source>
        <dbReference type="SAM" id="Phobius"/>
    </source>
</evidence>
<dbReference type="InterPro" id="IPR022764">
    <property type="entry name" value="Peptidase_S54_rhomboid_dom"/>
</dbReference>
<dbReference type="Pfam" id="PF01694">
    <property type="entry name" value="Rhomboid"/>
    <property type="match status" value="1"/>
</dbReference>
<dbReference type="EMBL" id="BAAAEW010000004">
    <property type="protein sequence ID" value="GAA0742284.1"/>
    <property type="molecule type" value="Genomic_DNA"/>
</dbReference>
<reference evidence="7 8" key="1">
    <citation type="journal article" date="2019" name="Int. J. Syst. Evol. Microbiol.">
        <title>The Global Catalogue of Microorganisms (GCM) 10K type strain sequencing project: providing services to taxonomists for standard genome sequencing and annotation.</title>
        <authorList>
            <consortium name="The Broad Institute Genomics Platform"/>
            <consortium name="The Broad Institute Genome Sequencing Center for Infectious Disease"/>
            <person name="Wu L."/>
            <person name="Ma J."/>
        </authorList>
    </citation>
    <scope>NUCLEOTIDE SEQUENCE [LARGE SCALE GENOMIC DNA]</scope>
    <source>
        <strain evidence="7 8">JCM 15503</strain>
    </source>
</reference>
<evidence type="ECO:0000256" key="4">
    <source>
        <dbReference type="ARBA" id="ARBA00023136"/>
    </source>
</evidence>
<evidence type="ECO:0000256" key="3">
    <source>
        <dbReference type="ARBA" id="ARBA00022989"/>
    </source>
</evidence>
<feature type="domain" description="Peptidase S54 rhomboid" evidence="6">
    <location>
        <begin position="41"/>
        <end position="187"/>
    </location>
</feature>
<dbReference type="InterPro" id="IPR023826">
    <property type="entry name" value="Rhom-like_SP_proteobac"/>
</dbReference>
<dbReference type="SUPFAM" id="SSF144091">
    <property type="entry name" value="Rhomboid-like"/>
    <property type="match status" value="1"/>
</dbReference>
<dbReference type="RefSeq" id="WP_231010297.1">
    <property type="nucleotide sequence ID" value="NZ_BAAAEW010000004.1"/>
</dbReference>
<dbReference type="NCBIfam" id="TIGR03902">
    <property type="entry name" value="rhom_GG_sort"/>
    <property type="match status" value="1"/>
</dbReference>
<evidence type="ECO:0000259" key="6">
    <source>
        <dbReference type="Pfam" id="PF01694"/>
    </source>
</evidence>
<evidence type="ECO:0000313" key="8">
    <source>
        <dbReference type="Proteomes" id="UP001500279"/>
    </source>
</evidence>
<organism evidence="7 8">
    <name type="scientific">Ideonella azotifigens</name>
    <dbReference type="NCBI Taxonomy" id="513160"/>
    <lineage>
        <taxon>Bacteria</taxon>
        <taxon>Pseudomonadati</taxon>
        <taxon>Pseudomonadota</taxon>
        <taxon>Betaproteobacteria</taxon>
        <taxon>Burkholderiales</taxon>
        <taxon>Sphaerotilaceae</taxon>
        <taxon>Ideonella</taxon>
    </lineage>
</organism>